<organism evidence="1 3">
    <name type="scientific">Adineta steineri</name>
    <dbReference type="NCBI Taxonomy" id="433720"/>
    <lineage>
        <taxon>Eukaryota</taxon>
        <taxon>Metazoa</taxon>
        <taxon>Spiralia</taxon>
        <taxon>Gnathifera</taxon>
        <taxon>Rotifera</taxon>
        <taxon>Eurotatoria</taxon>
        <taxon>Bdelloidea</taxon>
        <taxon>Adinetida</taxon>
        <taxon>Adinetidae</taxon>
        <taxon>Adineta</taxon>
    </lineage>
</organism>
<reference evidence="1" key="1">
    <citation type="submission" date="2021-02" db="EMBL/GenBank/DDBJ databases">
        <authorList>
            <person name="Nowell W R."/>
        </authorList>
    </citation>
    <scope>NUCLEOTIDE SEQUENCE</scope>
</reference>
<proteinExistence type="predicted"/>
<sequence length="71" mass="7468">MPVVVRSTYGSCCDPCCDPCCSPSCGPSCDPCCGPRCVVRTTTVCCRPAPVKVIKKTTVTVKKSCARICCC</sequence>
<comment type="caution">
    <text evidence="1">The sequence shown here is derived from an EMBL/GenBank/DDBJ whole genome shotgun (WGS) entry which is preliminary data.</text>
</comment>
<name>A0A814KVX9_9BILA</name>
<protein>
    <submittedName>
        <fullName evidence="1">Uncharacterized protein</fullName>
    </submittedName>
</protein>
<dbReference type="AlphaFoldDB" id="A0A814KVX9"/>
<gene>
    <name evidence="1" type="ORF">JYZ213_LOCUS18985</name>
    <name evidence="2" type="ORF">OXD698_LOCUS29576</name>
</gene>
<evidence type="ECO:0000313" key="3">
    <source>
        <dbReference type="Proteomes" id="UP000663845"/>
    </source>
</evidence>
<dbReference type="Proteomes" id="UP000663845">
    <property type="component" value="Unassembled WGS sequence"/>
</dbReference>
<accession>A0A814KVX9</accession>
<dbReference type="EMBL" id="CAJOAZ010003346">
    <property type="protein sequence ID" value="CAF4001981.1"/>
    <property type="molecule type" value="Genomic_DNA"/>
</dbReference>
<evidence type="ECO:0000313" key="1">
    <source>
        <dbReference type="EMBL" id="CAF1056655.1"/>
    </source>
</evidence>
<evidence type="ECO:0000313" key="2">
    <source>
        <dbReference type="EMBL" id="CAF4001981.1"/>
    </source>
</evidence>
<dbReference type="Proteomes" id="UP000663844">
    <property type="component" value="Unassembled WGS sequence"/>
</dbReference>
<dbReference type="EMBL" id="CAJNOG010000189">
    <property type="protein sequence ID" value="CAF1056655.1"/>
    <property type="molecule type" value="Genomic_DNA"/>
</dbReference>